<dbReference type="InterPro" id="IPR003661">
    <property type="entry name" value="HisK_dim/P_dom"/>
</dbReference>
<dbReference type="SUPFAM" id="SSF55785">
    <property type="entry name" value="PYP-like sensor domain (PAS domain)"/>
    <property type="match status" value="2"/>
</dbReference>
<evidence type="ECO:0000256" key="2">
    <source>
        <dbReference type="ARBA" id="ARBA00012438"/>
    </source>
</evidence>
<dbReference type="InterPro" id="IPR036890">
    <property type="entry name" value="HATPase_C_sf"/>
</dbReference>
<dbReference type="InterPro" id="IPR000014">
    <property type="entry name" value="PAS"/>
</dbReference>
<dbReference type="RefSeq" id="WP_097010133.1">
    <property type="nucleotide sequence ID" value="NZ_OBEJ01000008.1"/>
</dbReference>
<dbReference type="PANTHER" id="PTHR43304:SF1">
    <property type="entry name" value="PAC DOMAIN-CONTAINING PROTEIN"/>
    <property type="match status" value="1"/>
</dbReference>
<evidence type="ECO:0000313" key="10">
    <source>
        <dbReference type="EMBL" id="SNZ18123.1"/>
    </source>
</evidence>
<dbReference type="InterPro" id="IPR003594">
    <property type="entry name" value="HATPase_dom"/>
</dbReference>
<feature type="region of interest" description="Disordered" evidence="6">
    <location>
        <begin position="1"/>
        <end position="25"/>
    </location>
</feature>
<protein>
    <recommendedName>
        <fullName evidence="2">histidine kinase</fullName>
        <ecNumber evidence="2">2.7.13.3</ecNumber>
    </recommendedName>
</protein>
<dbReference type="InterPro" id="IPR013656">
    <property type="entry name" value="PAS_4"/>
</dbReference>
<sequence>MTPRRGAPGDQHGEDRPLSDALASTVAAMPGTVYRRDADGDQPIAAATDGIESLTGYGADALDGDERGWLDLVHPDDRAGLRATIEDATPGEEAEATYRIQCEGGEERWVTDRLTIADDGATIDGIVLDATEGIAHDRADAELLADILEAVPVHIYVKDTAGRHRKVSDFLERSDELIGKRDADLEFVDDEHGRRATETDMQVIETGEPVIDEEEYLPKIDHWNLTSKVPIRDADGEVTGLIGVTRRITERKRAQQELHRKTERLEEFADIVSHDIQNPLSVAMGYAELARDADDREEYLIEVADALGRADDIVDDVLALSRRELALDLEPVSMCGVAQSAWRSVATGTATLSLPDEDREILADRSQLSRLLENLFKNAVEHGTASSSQPPARKSAPARDDGPLIAVELLPTGVAVVDDGPGIPAEKREQIFETAYTTSESGAGLGLGIVEEVVDAHGWSISVGGGQPGDGSEEYGGARFEITGVEEPNTDTTDQTATEERE</sequence>
<dbReference type="SMART" id="SM00091">
    <property type="entry name" value="PAS"/>
    <property type="match status" value="1"/>
</dbReference>
<evidence type="ECO:0000259" key="9">
    <source>
        <dbReference type="PROSITE" id="PS50113"/>
    </source>
</evidence>
<dbReference type="Proteomes" id="UP000219453">
    <property type="component" value="Unassembled WGS sequence"/>
</dbReference>
<keyword evidence="3" id="KW-0597">Phosphoprotein</keyword>
<dbReference type="InterPro" id="IPR005467">
    <property type="entry name" value="His_kinase_dom"/>
</dbReference>
<dbReference type="CDD" id="cd00075">
    <property type="entry name" value="HATPase"/>
    <property type="match status" value="1"/>
</dbReference>
<proteinExistence type="predicted"/>
<evidence type="ECO:0000256" key="4">
    <source>
        <dbReference type="ARBA" id="ARBA00022679"/>
    </source>
</evidence>
<dbReference type="Pfam" id="PF02518">
    <property type="entry name" value="HATPase_c"/>
    <property type="match status" value="1"/>
</dbReference>
<dbReference type="Pfam" id="PF00512">
    <property type="entry name" value="HisKA"/>
    <property type="match status" value="1"/>
</dbReference>
<evidence type="ECO:0000256" key="1">
    <source>
        <dbReference type="ARBA" id="ARBA00000085"/>
    </source>
</evidence>
<dbReference type="InterPro" id="IPR000700">
    <property type="entry name" value="PAS-assoc_C"/>
</dbReference>
<dbReference type="SMART" id="SM00388">
    <property type="entry name" value="HisKA"/>
    <property type="match status" value="1"/>
</dbReference>
<dbReference type="PROSITE" id="PS50113">
    <property type="entry name" value="PAC"/>
    <property type="match status" value="1"/>
</dbReference>
<evidence type="ECO:0000259" key="7">
    <source>
        <dbReference type="PROSITE" id="PS50109"/>
    </source>
</evidence>
<dbReference type="Pfam" id="PF08447">
    <property type="entry name" value="PAS_3"/>
    <property type="match status" value="1"/>
</dbReference>
<dbReference type="PROSITE" id="PS50112">
    <property type="entry name" value="PAS"/>
    <property type="match status" value="1"/>
</dbReference>
<dbReference type="SMART" id="SM00387">
    <property type="entry name" value="HATPase_c"/>
    <property type="match status" value="1"/>
</dbReference>
<feature type="domain" description="Histidine kinase" evidence="7">
    <location>
        <begin position="271"/>
        <end position="483"/>
    </location>
</feature>
<dbReference type="Gene3D" id="3.30.450.20">
    <property type="entry name" value="PAS domain"/>
    <property type="match status" value="2"/>
</dbReference>
<dbReference type="Gene3D" id="3.30.565.10">
    <property type="entry name" value="Histidine kinase-like ATPase, C-terminal domain"/>
    <property type="match status" value="1"/>
</dbReference>
<dbReference type="OrthoDB" id="8127at2157"/>
<evidence type="ECO:0000256" key="3">
    <source>
        <dbReference type="ARBA" id="ARBA00022553"/>
    </source>
</evidence>
<feature type="domain" description="PAS" evidence="8">
    <location>
        <begin position="18"/>
        <end position="92"/>
    </location>
</feature>
<feature type="region of interest" description="Disordered" evidence="6">
    <location>
        <begin position="464"/>
        <end position="502"/>
    </location>
</feature>
<dbReference type="CDD" id="cd00082">
    <property type="entry name" value="HisKA"/>
    <property type="match status" value="1"/>
</dbReference>
<dbReference type="SUPFAM" id="SSF55874">
    <property type="entry name" value="ATPase domain of HSP90 chaperone/DNA topoisomerase II/histidine kinase"/>
    <property type="match status" value="1"/>
</dbReference>
<evidence type="ECO:0000256" key="5">
    <source>
        <dbReference type="ARBA" id="ARBA00022777"/>
    </source>
</evidence>
<dbReference type="PANTHER" id="PTHR43304">
    <property type="entry name" value="PHYTOCHROME-LIKE PROTEIN CPH1"/>
    <property type="match status" value="1"/>
</dbReference>
<dbReference type="Gene3D" id="1.10.287.130">
    <property type="match status" value="1"/>
</dbReference>
<evidence type="ECO:0000313" key="11">
    <source>
        <dbReference type="Proteomes" id="UP000219453"/>
    </source>
</evidence>
<dbReference type="InterPro" id="IPR013655">
    <property type="entry name" value="PAS_fold_3"/>
</dbReference>
<feature type="domain" description="PAC" evidence="9">
    <location>
        <begin position="197"/>
        <end position="260"/>
    </location>
</feature>
<evidence type="ECO:0000259" key="8">
    <source>
        <dbReference type="PROSITE" id="PS50112"/>
    </source>
</evidence>
<evidence type="ECO:0000256" key="6">
    <source>
        <dbReference type="SAM" id="MobiDB-lite"/>
    </source>
</evidence>
<dbReference type="PRINTS" id="PR00344">
    <property type="entry name" value="BCTRLSENSOR"/>
</dbReference>
<keyword evidence="4" id="KW-0808">Transferase</keyword>
<dbReference type="InterPro" id="IPR004358">
    <property type="entry name" value="Sig_transdc_His_kin-like_C"/>
</dbReference>
<dbReference type="GO" id="GO:0000155">
    <property type="term" value="F:phosphorelay sensor kinase activity"/>
    <property type="evidence" value="ECO:0007669"/>
    <property type="project" value="InterPro"/>
</dbReference>
<comment type="catalytic activity">
    <reaction evidence="1">
        <text>ATP + protein L-histidine = ADP + protein N-phospho-L-histidine.</text>
        <dbReference type="EC" id="2.7.13.3"/>
    </reaction>
</comment>
<dbReference type="CDD" id="cd00130">
    <property type="entry name" value="PAS"/>
    <property type="match status" value="1"/>
</dbReference>
<dbReference type="InterPro" id="IPR052162">
    <property type="entry name" value="Sensor_kinase/Photoreceptor"/>
</dbReference>
<gene>
    <name evidence="10" type="ORF">SAMN06269185_3254</name>
</gene>
<keyword evidence="11" id="KW-1185">Reference proteome</keyword>
<dbReference type="NCBIfam" id="TIGR00229">
    <property type="entry name" value="sensory_box"/>
    <property type="match status" value="1"/>
</dbReference>
<organism evidence="10 11">
    <name type="scientific">Natronoarchaeum philippinense</name>
    <dbReference type="NCBI Taxonomy" id="558529"/>
    <lineage>
        <taxon>Archaea</taxon>
        <taxon>Methanobacteriati</taxon>
        <taxon>Methanobacteriota</taxon>
        <taxon>Stenosarchaea group</taxon>
        <taxon>Halobacteria</taxon>
        <taxon>Halobacteriales</taxon>
        <taxon>Natronoarchaeaceae</taxon>
    </lineage>
</organism>
<dbReference type="SUPFAM" id="SSF47384">
    <property type="entry name" value="Homodimeric domain of signal transducing histidine kinase"/>
    <property type="match status" value="1"/>
</dbReference>
<dbReference type="InterPro" id="IPR035965">
    <property type="entry name" value="PAS-like_dom_sf"/>
</dbReference>
<reference evidence="10 11" key="1">
    <citation type="submission" date="2017-09" db="EMBL/GenBank/DDBJ databases">
        <authorList>
            <person name="Ehlers B."/>
            <person name="Leendertz F.H."/>
        </authorList>
    </citation>
    <scope>NUCLEOTIDE SEQUENCE [LARGE SCALE GENOMIC DNA]</scope>
    <source>
        <strain evidence="10 11">DSM 27208</strain>
    </source>
</reference>
<dbReference type="InterPro" id="IPR036097">
    <property type="entry name" value="HisK_dim/P_sf"/>
</dbReference>
<dbReference type="PROSITE" id="PS50109">
    <property type="entry name" value="HIS_KIN"/>
    <property type="match status" value="1"/>
</dbReference>
<dbReference type="EC" id="2.7.13.3" evidence="2"/>
<keyword evidence="5" id="KW-0418">Kinase</keyword>
<dbReference type="AlphaFoldDB" id="A0A285PA86"/>
<dbReference type="EMBL" id="OBEJ01000008">
    <property type="protein sequence ID" value="SNZ18123.1"/>
    <property type="molecule type" value="Genomic_DNA"/>
</dbReference>
<dbReference type="Pfam" id="PF08448">
    <property type="entry name" value="PAS_4"/>
    <property type="match status" value="1"/>
</dbReference>
<name>A0A285PA86_NATPI</name>
<accession>A0A285PA86</accession>